<dbReference type="EMBL" id="MFIV01000189">
    <property type="protein sequence ID" value="OGF97981.1"/>
    <property type="molecule type" value="Genomic_DNA"/>
</dbReference>
<gene>
    <name evidence="7" type="ORF">A2Z86_10110</name>
</gene>
<organism evidence="7 8">
    <name type="scientific">Candidatus Glassbacteria bacterium GWA2_58_10</name>
    <dbReference type="NCBI Taxonomy" id="1817865"/>
    <lineage>
        <taxon>Bacteria</taxon>
        <taxon>Candidatus Glassiibacteriota</taxon>
    </lineage>
</organism>
<dbReference type="Gene3D" id="1.25.40.10">
    <property type="entry name" value="Tetratricopeptide repeat domain"/>
    <property type="match status" value="1"/>
</dbReference>
<evidence type="ECO:0000256" key="2">
    <source>
        <dbReference type="ARBA" id="ARBA00023015"/>
    </source>
</evidence>
<comment type="caution">
    <text evidence="7">The sequence shown here is derived from an EMBL/GenBank/DDBJ whole genome shotgun (WGS) entry which is preliminary data.</text>
</comment>
<dbReference type="PANTHER" id="PTHR44591">
    <property type="entry name" value="STRESS RESPONSE REGULATOR PROTEIN 1"/>
    <property type="match status" value="1"/>
</dbReference>
<dbReference type="AlphaFoldDB" id="A0A1F5YDQ7"/>
<dbReference type="PANTHER" id="PTHR44591:SF3">
    <property type="entry name" value="RESPONSE REGULATORY DOMAIN-CONTAINING PROTEIN"/>
    <property type="match status" value="1"/>
</dbReference>
<dbReference type="SUPFAM" id="SSF48452">
    <property type="entry name" value="TPR-like"/>
    <property type="match status" value="1"/>
</dbReference>
<dbReference type="SUPFAM" id="SSF52172">
    <property type="entry name" value="CheY-like"/>
    <property type="match status" value="1"/>
</dbReference>
<evidence type="ECO:0000313" key="8">
    <source>
        <dbReference type="Proteomes" id="UP000176992"/>
    </source>
</evidence>
<dbReference type="Pfam" id="PF00072">
    <property type="entry name" value="Response_reg"/>
    <property type="match status" value="1"/>
</dbReference>
<proteinExistence type="predicted"/>
<name>A0A1F5YDQ7_9BACT</name>
<accession>A0A1F5YDQ7</accession>
<sequence>MSNKSVLIVDDEKNIRLTVSTALESMEYEIASAVNGEEALGMLRERDFSLVLLDLKLPGMDGVEVLRTVREIRPETRVIIITAHGTVQSAVETLKLGAADFIQKPFTSSELREIVSRVLNDIATPARVNYQDDPGDRFVRINKQIDEGRLEQAEQSIRTTLSDFPERPEPYNLLGAVLELKSRWPEAVKFYRAALDLDPTYKPAITNLDRATSFSRAGRVVLEEPLSGPDGLPGDRRPNI</sequence>
<evidence type="ECO:0000256" key="4">
    <source>
        <dbReference type="PROSITE-ProRule" id="PRU00169"/>
    </source>
</evidence>
<evidence type="ECO:0000256" key="5">
    <source>
        <dbReference type="PROSITE-ProRule" id="PRU00339"/>
    </source>
</evidence>
<dbReference type="InterPro" id="IPR011990">
    <property type="entry name" value="TPR-like_helical_dom_sf"/>
</dbReference>
<evidence type="ECO:0000256" key="3">
    <source>
        <dbReference type="ARBA" id="ARBA00023163"/>
    </source>
</evidence>
<feature type="modified residue" description="4-aspartylphosphate" evidence="4">
    <location>
        <position position="54"/>
    </location>
</feature>
<protein>
    <recommendedName>
        <fullName evidence="6">Response regulatory domain-containing protein</fullName>
    </recommendedName>
</protein>
<dbReference type="Proteomes" id="UP000176992">
    <property type="component" value="Unassembled WGS sequence"/>
</dbReference>
<dbReference type="SMART" id="SM00448">
    <property type="entry name" value="REC"/>
    <property type="match status" value="1"/>
</dbReference>
<dbReference type="GO" id="GO:0000160">
    <property type="term" value="P:phosphorelay signal transduction system"/>
    <property type="evidence" value="ECO:0007669"/>
    <property type="project" value="InterPro"/>
</dbReference>
<dbReference type="InterPro" id="IPR001789">
    <property type="entry name" value="Sig_transdc_resp-reg_receiver"/>
</dbReference>
<keyword evidence="5" id="KW-0802">TPR repeat</keyword>
<feature type="repeat" description="TPR" evidence="5">
    <location>
        <begin position="168"/>
        <end position="201"/>
    </location>
</feature>
<dbReference type="InterPro" id="IPR019734">
    <property type="entry name" value="TPR_rpt"/>
</dbReference>
<evidence type="ECO:0000256" key="1">
    <source>
        <dbReference type="ARBA" id="ARBA00022553"/>
    </source>
</evidence>
<keyword evidence="2" id="KW-0805">Transcription regulation</keyword>
<dbReference type="FunFam" id="3.40.50.2300:FF:000018">
    <property type="entry name" value="DNA-binding transcriptional regulator NtrC"/>
    <property type="match status" value="1"/>
</dbReference>
<evidence type="ECO:0000259" key="6">
    <source>
        <dbReference type="PROSITE" id="PS50110"/>
    </source>
</evidence>
<dbReference type="PROSITE" id="PS50110">
    <property type="entry name" value="RESPONSE_REGULATORY"/>
    <property type="match status" value="1"/>
</dbReference>
<dbReference type="Gene3D" id="3.40.50.2300">
    <property type="match status" value="1"/>
</dbReference>
<reference evidence="7 8" key="1">
    <citation type="journal article" date="2016" name="Nat. Commun.">
        <title>Thousands of microbial genomes shed light on interconnected biogeochemical processes in an aquifer system.</title>
        <authorList>
            <person name="Anantharaman K."/>
            <person name="Brown C.T."/>
            <person name="Hug L.A."/>
            <person name="Sharon I."/>
            <person name="Castelle C.J."/>
            <person name="Probst A.J."/>
            <person name="Thomas B.C."/>
            <person name="Singh A."/>
            <person name="Wilkins M.J."/>
            <person name="Karaoz U."/>
            <person name="Brodie E.L."/>
            <person name="Williams K.H."/>
            <person name="Hubbard S.S."/>
            <person name="Banfield J.F."/>
        </authorList>
    </citation>
    <scope>NUCLEOTIDE SEQUENCE [LARGE SCALE GENOMIC DNA]</scope>
</reference>
<dbReference type="PROSITE" id="PS50005">
    <property type="entry name" value="TPR"/>
    <property type="match status" value="1"/>
</dbReference>
<keyword evidence="1 4" id="KW-0597">Phosphoprotein</keyword>
<dbReference type="InterPro" id="IPR011006">
    <property type="entry name" value="CheY-like_superfamily"/>
</dbReference>
<dbReference type="InterPro" id="IPR050595">
    <property type="entry name" value="Bact_response_regulator"/>
</dbReference>
<feature type="domain" description="Response regulatory" evidence="6">
    <location>
        <begin position="5"/>
        <end position="119"/>
    </location>
</feature>
<evidence type="ECO:0000313" key="7">
    <source>
        <dbReference type="EMBL" id="OGF97981.1"/>
    </source>
</evidence>
<dbReference type="SMART" id="SM00028">
    <property type="entry name" value="TPR"/>
    <property type="match status" value="1"/>
</dbReference>
<keyword evidence="3" id="KW-0804">Transcription</keyword>